<gene>
    <name evidence="5" type="ORF">ST47_g2938</name>
</gene>
<dbReference type="InterPro" id="IPR012334">
    <property type="entry name" value="Pectin_lyas_fold"/>
</dbReference>
<keyword evidence="4" id="KW-0624">Polysaccharide degradation</keyword>
<evidence type="ECO:0000313" key="6">
    <source>
        <dbReference type="Proteomes" id="UP000076837"/>
    </source>
</evidence>
<dbReference type="SUPFAM" id="SSF51126">
    <property type="entry name" value="Pectin lyase-like"/>
    <property type="match status" value="1"/>
</dbReference>
<dbReference type="GO" id="GO:0030570">
    <property type="term" value="F:pectate lyase activity"/>
    <property type="evidence" value="ECO:0007669"/>
    <property type="project" value="InterPro"/>
</dbReference>
<comment type="caution">
    <text evidence="5">The sequence shown here is derived from an EMBL/GenBank/DDBJ whole genome shotgun (WGS) entry which is preliminary data.</text>
</comment>
<keyword evidence="4" id="KW-0964">Secreted</keyword>
<dbReference type="STRING" id="5454.A0A163IWK4"/>
<comment type="subcellular location">
    <subcellularLocation>
        <location evidence="4">Secreted</location>
    </subcellularLocation>
</comment>
<proteinExistence type="inferred from homology"/>
<dbReference type="Proteomes" id="UP000076837">
    <property type="component" value="Unassembled WGS sequence"/>
</dbReference>
<keyword evidence="2" id="KW-0732">Signal</keyword>
<evidence type="ECO:0000256" key="1">
    <source>
        <dbReference type="ARBA" id="ARBA00010980"/>
    </source>
</evidence>
<evidence type="ECO:0000256" key="3">
    <source>
        <dbReference type="ARBA" id="ARBA00023239"/>
    </source>
</evidence>
<sequence>MRFFEIATVLAAAGAVQAAPMEKRAAAVDELVGFAAGTTGGGSGAGTTVSDCAGLTAAAKKGGVIKVKGTLTGCGIVKIVSNTSVLGVGANAGLTDGGFQVRKADNVIIRNLKFYRAPKGKDLVDIDASTRVWVDHNDFSSVGITGDKDTYDGLLDAKHGADSLTFSWNKFHDHWKGSLVGHSDNNAGEDSGKLRVTYHHNDFQKVNSRLPSVRFGTAHVYSSCYNGGISGVNSRMGAQVLVENTSFTGVERAIVTNLDSDEEGSANERNNLFTSSTTEITKKNTWTPSYKYTADAAASACSIVAKSAGVGVVTF</sequence>
<evidence type="ECO:0000256" key="2">
    <source>
        <dbReference type="ARBA" id="ARBA00022729"/>
    </source>
</evidence>
<dbReference type="Pfam" id="PF00544">
    <property type="entry name" value="Pectate_lyase_4"/>
    <property type="match status" value="1"/>
</dbReference>
<dbReference type="PANTHER" id="PTHR31683">
    <property type="entry name" value="PECTATE LYASE 18-RELATED"/>
    <property type="match status" value="1"/>
</dbReference>
<keyword evidence="6" id="KW-1185">Reference proteome</keyword>
<dbReference type="EMBL" id="JYNV01000119">
    <property type="protein sequence ID" value="KZM25990.1"/>
    <property type="molecule type" value="Genomic_DNA"/>
</dbReference>
<dbReference type="InterPro" id="IPR045032">
    <property type="entry name" value="PEL"/>
</dbReference>
<dbReference type="OrthoDB" id="1637350at2759"/>
<dbReference type="GO" id="GO:0005576">
    <property type="term" value="C:extracellular region"/>
    <property type="evidence" value="ECO:0007669"/>
    <property type="project" value="UniProtKB-SubCell"/>
</dbReference>
<name>A0A163IWK4_DIDRA</name>
<organism evidence="5 6">
    <name type="scientific">Didymella rabiei</name>
    <name type="common">Chickpea ascochyta blight fungus</name>
    <name type="synonym">Mycosphaerella rabiei</name>
    <dbReference type="NCBI Taxonomy" id="5454"/>
    <lineage>
        <taxon>Eukaryota</taxon>
        <taxon>Fungi</taxon>
        <taxon>Dikarya</taxon>
        <taxon>Ascomycota</taxon>
        <taxon>Pezizomycotina</taxon>
        <taxon>Dothideomycetes</taxon>
        <taxon>Pleosporomycetidae</taxon>
        <taxon>Pleosporales</taxon>
        <taxon>Pleosporineae</taxon>
        <taxon>Didymellaceae</taxon>
        <taxon>Ascochyta</taxon>
    </lineage>
</organism>
<reference evidence="5 6" key="1">
    <citation type="journal article" date="2016" name="Sci. Rep.">
        <title>Draft genome sequencing and secretome analysis of fungal phytopathogen Ascochyta rabiei provides insight into the necrotrophic effector repertoire.</title>
        <authorList>
            <person name="Verma S."/>
            <person name="Gazara R.K."/>
            <person name="Nizam S."/>
            <person name="Parween S."/>
            <person name="Chattopadhyay D."/>
            <person name="Verma P.K."/>
        </authorList>
    </citation>
    <scope>NUCLEOTIDE SEQUENCE [LARGE SCALE GENOMIC DNA]</scope>
    <source>
        <strain evidence="5 6">ArDII</strain>
    </source>
</reference>
<keyword evidence="3 4" id="KW-0456">Lyase</keyword>
<dbReference type="InterPro" id="IPR002022">
    <property type="entry name" value="Pec_lyase"/>
</dbReference>
<keyword evidence="4" id="KW-0119">Carbohydrate metabolism</keyword>
<dbReference type="InterPro" id="IPR011050">
    <property type="entry name" value="Pectin_lyase_fold/virulence"/>
</dbReference>
<protein>
    <submittedName>
        <fullName evidence="5">Lyase</fullName>
    </submittedName>
</protein>
<dbReference type="GO" id="GO:0000272">
    <property type="term" value="P:polysaccharide catabolic process"/>
    <property type="evidence" value="ECO:0007669"/>
    <property type="project" value="UniProtKB-KW"/>
</dbReference>
<evidence type="ECO:0000313" key="5">
    <source>
        <dbReference type="EMBL" id="KZM25990.1"/>
    </source>
</evidence>
<dbReference type="SMART" id="SM00656">
    <property type="entry name" value="Amb_all"/>
    <property type="match status" value="1"/>
</dbReference>
<comment type="similarity">
    <text evidence="1 4">Belongs to the polysaccharide lyase 1 family.</text>
</comment>
<dbReference type="AlphaFoldDB" id="A0A163IWK4"/>
<accession>A0A163IWK4</accession>
<dbReference type="Gene3D" id="2.160.20.10">
    <property type="entry name" value="Single-stranded right-handed beta-helix, Pectin lyase-like"/>
    <property type="match status" value="1"/>
</dbReference>
<dbReference type="PANTHER" id="PTHR31683:SF18">
    <property type="entry name" value="PECTATE LYASE 21-RELATED"/>
    <property type="match status" value="1"/>
</dbReference>
<evidence type="ECO:0000256" key="4">
    <source>
        <dbReference type="RuleBase" id="RU361173"/>
    </source>
</evidence>